<dbReference type="GO" id="GO:0008047">
    <property type="term" value="F:enzyme activator activity"/>
    <property type="evidence" value="ECO:0007669"/>
    <property type="project" value="TreeGrafter"/>
</dbReference>
<evidence type="ECO:0000256" key="5">
    <source>
        <dbReference type="ARBA" id="ARBA00022840"/>
    </source>
</evidence>
<dbReference type="AlphaFoldDB" id="A0A0S7Y258"/>
<evidence type="ECO:0000256" key="4">
    <source>
        <dbReference type="ARBA" id="ARBA00022741"/>
    </source>
</evidence>
<dbReference type="EMBL" id="LIZX01000055">
    <property type="protein sequence ID" value="KPJ68329.1"/>
    <property type="molecule type" value="Genomic_DNA"/>
</dbReference>
<dbReference type="SUPFAM" id="SSF52540">
    <property type="entry name" value="P-loop containing nucleoside triphosphate hydrolases"/>
    <property type="match status" value="1"/>
</dbReference>
<accession>A0A0S7Y258</accession>
<dbReference type="SMART" id="SM00382">
    <property type="entry name" value="AAA"/>
    <property type="match status" value="1"/>
</dbReference>
<gene>
    <name evidence="7" type="ORF">AMJ44_06660</name>
</gene>
<evidence type="ECO:0000256" key="2">
    <source>
        <dbReference type="ARBA" id="ARBA00008959"/>
    </source>
</evidence>
<dbReference type="CDD" id="cd00009">
    <property type="entry name" value="AAA"/>
    <property type="match status" value="1"/>
</dbReference>
<evidence type="ECO:0000256" key="3">
    <source>
        <dbReference type="ARBA" id="ARBA00022705"/>
    </source>
</evidence>
<name>A0A0S7Y258_UNCSA</name>
<keyword evidence="4" id="KW-0547">Nucleotide-binding</keyword>
<evidence type="ECO:0000259" key="6">
    <source>
        <dbReference type="SMART" id="SM00382"/>
    </source>
</evidence>
<dbReference type="CDD" id="cd18139">
    <property type="entry name" value="HLD_clamp_RarA"/>
    <property type="match status" value="1"/>
</dbReference>
<dbReference type="PATRIC" id="fig|1703775.3.peg.2545"/>
<dbReference type="Proteomes" id="UP000051861">
    <property type="component" value="Unassembled WGS sequence"/>
</dbReference>
<dbReference type="Gene3D" id="1.10.3710.10">
    <property type="entry name" value="DNA polymerase III clamp loader subunits, C-terminal domain"/>
    <property type="match status" value="1"/>
</dbReference>
<organism evidence="7 8">
    <name type="scientific">candidate division WOR-1 bacterium DG_54_3</name>
    <dbReference type="NCBI Taxonomy" id="1703775"/>
    <lineage>
        <taxon>Bacteria</taxon>
        <taxon>Bacillati</taxon>
        <taxon>Saganbacteria</taxon>
    </lineage>
</organism>
<dbReference type="SUPFAM" id="SSF48019">
    <property type="entry name" value="post-AAA+ oligomerization domain-like"/>
    <property type="match status" value="1"/>
</dbReference>
<keyword evidence="5" id="KW-0067">ATP-binding</keyword>
<dbReference type="InterPro" id="IPR003593">
    <property type="entry name" value="AAA+_ATPase"/>
</dbReference>
<dbReference type="InterPro" id="IPR003959">
    <property type="entry name" value="ATPase_AAA_core"/>
</dbReference>
<dbReference type="GO" id="GO:0016887">
    <property type="term" value="F:ATP hydrolysis activity"/>
    <property type="evidence" value="ECO:0007669"/>
    <property type="project" value="InterPro"/>
</dbReference>
<protein>
    <submittedName>
        <fullName evidence="7">AAA family ATPase</fullName>
    </submittedName>
</protein>
<dbReference type="Gene3D" id="1.20.272.10">
    <property type="match status" value="1"/>
</dbReference>
<dbReference type="InterPro" id="IPR027417">
    <property type="entry name" value="P-loop_NTPase"/>
</dbReference>
<reference evidence="7 8" key="1">
    <citation type="journal article" date="2015" name="Microbiome">
        <title>Genomic resolution of linkages in carbon, nitrogen, and sulfur cycling among widespread estuary sediment bacteria.</title>
        <authorList>
            <person name="Baker B.J."/>
            <person name="Lazar C.S."/>
            <person name="Teske A.P."/>
            <person name="Dick G.J."/>
        </authorList>
    </citation>
    <scope>NUCLEOTIDE SEQUENCE [LARGE SCALE GENOMIC DNA]</scope>
    <source>
        <strain evidence="7">DG_54_3</strain>
    </source>
</reference>
<comment type="caution">
    <text evidence="7">The sequence shown here is derived from an EMBL/GenBank/DDBJ whole genome shotgun (WGS) entry which is preliminary data.</text>
</comment>
<dbReference type="Gene3D" id="1.10.8.60">
    <property type="match status" value="1"/>
</dbReference>
<comment type="similarity">
    <text evidence="2">Belongs to the AAA ATPase family. RarA/MGS1/WRNIP1 subfamily.</text>
</comment>
<dbReference type="GO" id="GO:0006261">
    <property type="term" value="P:DNA-templated DNA replication"/>
    <property type="evidence" value="ECO:0007669"/>
    <property type="project" value="TreeGrafter"/>
</dbReference>
<dbReference type="Gene3D" id="3.40.50.300">
    <property type="entry name" value="P-loop containing nucleotide triphosphate hydrolases"/>
    <property type="match status" value="1"/>
</dbReference>
<dbReference type="Pfam" id="PF00004">
    <property type="entry name" value="AAA"/>
    <property type="match status" value="1"/>
</dbReference>
<dbReference type="InterPro" id="IPR021886">
    <property type="entry name" value="MgsA_C"/>
</dbReference>
<dbReference type="PANTHER" id="PTHR13779">
    <property type="entry name" value="WERNER HELICASE-INTERACTING PROTEIN 1 FAMILY MEMBER"/>
    <property type="match status" value="1"/>
</dbReference>
<feature type="domain" description="AAA+ ATPase" evidence="6">
    <location>
        <begin position="51"/>
        <end position="168"/>
    </location>
</feature>
<evidence type="ECO:0000313" key="8">
    <source>
        <dbReference type="Proteomes" id="UP000051861"/>
    </source>
</evidence>
<dbReference type="GO" id="GO:0000731">
    <property type="term" value="P:DNA synthesis involved in DNA repair"/>
    <property type="evidence" value="ECO:0007669"/>
    <property type="project" value="TreeGrafter"/>
</dbReference>
<evidence type="ECO:0000313" key="7">
    <source>
        <dbReference type="EMBL" id="KPJ68329.1"/>
    </source>
</evidence>
<comment type="function">
    <text evidence="1">DNA-dependent ATPase that plays important roles in cellular responses to stalled DNA replication processes.</text>
</comment>
<keyword evidence="3" id="KW-0235">DNA replication</keyword>
<dbReference type="Pfam" id="PF16193">
    <property type="entry name" value="AAA_assoc_2"/>
    <property type="match status" value="1"/>
</dbReference>
<dbReference type="FunFam" id="1.20.272.10:FF:000001">
    <property type="entry name" value="Putative AAA family ATPase"/>
    <property type="match status" value="1"/>
</dbReference>
<dbReference type="InterPro" id="IPR051314">
    <property type="entry name" value="AAA_ATPase_RarA/MGS1/WRNIP1"/>
</dbReference>
<dbReference type="InterPro" id="IPR008921">
    <property type="entry name" value="DNA_pol3_clamp-load_cplx_C"/>
</dbReference>
<proteinExistence type="inferred from homology"/>
<dbReference type="PANTHER" id="PTHR13779:SF7">
    <property type="entry name" value="ATPASE WRNIP1"/>
    <property type="match status" value="1"/>
</dbReference>
<dbReference type="GO" id="GO:0003677">
    <property type="term" value="F:DNA binding"/>
    <property type="evidence" value="ECO:0007669"/>
    <property type="project" value="InterPro"/>
</dbReference>
<dbReference type="Pfam" id="PF12002">
    <property type="entry name" value="MgsA_C"/>
    <property type="match status" value="1"/>
</dbReference>
<evidence type="ECO:0000256" key="1">
    <source>
        <dbReference type="ARBA" id="ARBA00002393"/>
    </source>
</evidence>
<dbReference type="FunFam" id="3.40.50.300:FF:000137">
    <property type="entry name" value="Replication-associated recombination protein A"/>
    <property type="match status" value="1"/>
</dbReference>
<dbReference type="GO" id="GO:0005524">
    <property type="term" value="F:ATP binding"/>
    <property type="evidence" value="ECO:0007669"/>
    <property type="project" value="UniProtKB-KW"/>
</dbReference>
<sequence>MDLFDANLKDYQDKNAPLPYRMAPKILDEIVGQEHILGKGKLLRRLIETDKVASVILFGPPGTGKTVIARVIANTTKGYFEWMNASIAKVDDIRRVSLEAKDRIKMHQNKTILFLDEIHRFNKLQQDALLPDVEEGNMILIGATTENPFFYVNSALVSRSNIFELKPLTVNDLKIIVTQALEKGFGNKKIKMEKDALEHLANLSDGDGRRALSALELGVLSTHPDKKGVINFTLKVAEESIQKKAVVYDKKGEGHYNTISAFIKSMRGSDPDAVLYYLAKMIYAGEDPRFIARRIVICAAEDVGNADPLALVVANSAMQVAEFVGLPEARIPLAQAAVYIATAPKSNAAYLGINKAIKDVEENPTLEVPKHLQNPVYEGERKMGKGKGYKYAHDYEGGFISQEYLPAKRKYYFPKDIGFEKKIKARMEELMKRAEKEGL</sequence>
<dbReference type="InterPro" id="IPR032423">
    <property type="entry name" value="AAA_assoc_2"/>
</dbReference>
<dbReference type="GO" id="GO:0017116">
    <property type="term" value="F:single-stranded DNA helicase activity"/>
    <property type="evidence" value="ECO:0007669"/>
    <property type="project" value="TreeGrafter"/>
</dbReference>